<organism evidence="2 3">
    <name type="scientific">Periplaneta americana</name>
    <name type="common">American cockroach</name>
    <name type="synonym">Blatta americana</name>
    <dbReference type="NCBI Taxonomy" id="6978"/>
    <lineage>
        <taxon>Eukaryota</taxon>
        <taxon>Metazoa</taxon>
        <taxon>Ecdysozoa</taxon>
        <taxon>Arthropoda</taxon>
        <taxon>Hexapoda</taxon>
        <taxon>Insecta</taxon>
        <taxon>Pterygota</taxon>
        <taxon>Neoptera</taxon>
        <taxon>Polyneoptera</taxon>
        <taxon>Dictyoptera</taxon>
        <taxon>Blattodea</taxon>
        <taxon>Blattoidea</taxon>
        <taxon>Blattidae</taxon>
        <taxon>Blattinae</taxon>
        <taxon>Periplaneta</taxon>
    </lineage>
</organism>
<feature type="transmembrane region" description="Helical" evidence="1">
    <location>
        <begin position="144"/>
        <end position="167"/>
    </location>
</feature>
<evidence type="ECO:0000313" key="2">
    <source>
        <dbReference type="EMBL" id="KAJ4437241.1"/>
    </source>
</evidence>
<comment type="caution">
    <text evidence="2">The sequence shown here is derived from an EMBL/GenBank/DDBJ whole genome shotgun (WGS) entry which is preliminary data.</text>
</comment>
<feature type="transmembrane region" description="Helical" evidence="1">
    <location>
        <begin position="56"/>
        <end position="79"/>
    </location>
</feature>
<keyword evidence="3" id="KW-1185">Reference proteome</keyword>
<reference evidence="2 3" key="1">
    <citation type="journal article" date="2022" name="Allergy">
        <title>Genome assembly and annotation of Periplaneta americana reveal a comprehensive cockroach allergen profile.</title>
        <authorList>
            <person name="Wang L."/>
            <person name="Xiong Q."/>
            <person name="Saelim N."/>
            <person name="Wang L."/>
            <person name="Nong W."/>
            <person name="Wan A.T."/>
            <person name="Shi M."/>
            <person name="Liu X."/>
            <person name="Cao Q."/>
            <person name="Hui J.H.L."/>
            <person name="Sookrung N."/>
            <person name="Leung T.F."/>
            <person name="Tungtrongchitr A."/>
            <person name="Tsui S.K.W."/>
        </authorList>
    </citation>
    <scope>NUCLEOTIDE SEQUENCE [LARGE SCALE GENOMIC DNA]</scope>
    <source>
        <strain evidence="2">PWHHKU_190912</strain>
    </source>
</reference>
<protein>
    <submittedName>
        <fullName evidence="2">Uncharacterized protein</fullName>
    </submittedName>
</protein>
<accession>A0ABQ8STZ5</accession>
<dbReference type="EMBL" id="JAJSOF020000021">
    <property type="protein sequence ID" value="KAJ4437241.1"/>
    <property type="molecule type" value="Genomic_DNA"/>
</dbReference>
<keyword evidence="1" id="KW-0812">Transmembrane</keyword>
<sequence length="214" mass="24350">MVGLCEGSNEPSGSLKAICKTEAYKMYLLDNLMKKTFVFGVLYVSFHVFIETNFLRNLLVILAAFSVTGNIFDLVWNFLPKRMLPDIQDKAVLITGKTEIKVKYDKQRTEAYKMYLLDNLMKKTFVFGVLYVSFHVFIETNFLRNLLVILAAFSVTGNIFDLVWNFLPKRMLPDIQDKAVLITELFASGVALSAKAFAWRSGVVIGRGFNSRLD</sequence>
<evidence type="ECO:0000313" key="3">
    <source>
        <dbReference type="Proteomes" id="UP001148838"/>
    </source>
</evidence>
<gene>
    <name evidence="2" type="ORF">ANN_17376</name>
</gene>
<evidence type="ECO:0000256" key="1">
    <source>
        <dbReference type="SAM" id="Phobius"/>
    </source>
</evidence>
<dbReference type="Proteomes" id="UP001148838">
    <property type="component" value="Unassembled WGS sequence"/>
</dbReference>
<keyword evidence="1" id="KW-0472">Membrane</keyword>
<proteinExistence type="predicted"/>
<name>A0ABQ8STZ5_PERAM</name>
<feature type="transmembrane region" description="Helical" evidence="1">
    <location>
        <begin position="32"/>
        <end position="50"/>
    </location>
</feature>
<feature type="transmembrane region" description="Helical" evidence="1">
    <location>
        <begin position="120"/>
        <end position="138"/>
    </location>
</feature>
<keyword evidence="1" id="KW-1133">Transmembrane helix</keyword>
<feature type="transmembrane region" description="Helical" evidence="1">
    <location>
        <begin position="179"/>
        <end position="199"/>
    </location>
</feature>